<proteinExistence type="predicted"/>
<dbReference type="Pfam" id="PF12937">
    <property type="entry name" value="F-box-like"/>
    <property type="match status" value="1"/>
</dbReference>
<comment type="caution">
    <text evidence="2">The sequence shown here is derived from an EMBL/GenBank/DDBJ whole genome shotgun (WGS) entry which is preliminary data.</text>
</comment>
<accession>A0A9P8LFB7</accession>
<dbReference type="CDD" id="cd09917">
    <property type="entry name" value="F-box_SF"/>
    <property type="match status" value="1"/>
</dbReference>
<organism evidence="2 3">
    <name type="scientific">Trichoglossum hirsutum</name>
    <dbReference type="NCBI Taxonomy" id="265104"/>
    <lineage>
        <taxon>Eukaryota</taxon>
        <taxon>Fungi</taxon>
        <taxon>Dikarya</taxon>
        <taxon>Ascomycota</taxon>
        <taxon>Pezizomycotina</taxon>
        <taxon>Geoglossomycetes</taxon>
        <taxon>Geoglossales</taxon>
        <taxon>Geoglossaceae</taxon>
        <taxon>Trichoglossum</taxon>
    </lineage>
</organism>
<sequence>MPATSKPVHLPTELVLTILSFLPPGPFSQPTLHACALASRQWYEAAIPSLYRSPHLTPRNFKQFAAT</sequence>
<evidence type="ECO:0000259" key="1">
    <source>
        <dbReference type="Pfam" id="PF12937"/>
    </source>
</evidence>
<name>A0A9P8LFB7_9PEZI</name>
<feature type="domain" description="F-box" evidence="1">
    <location>
        <begin position="9"/>
        <end position="56"/>
    </location>
</feature>
<evidence type="ECO:0000313" key="2">
    <source>
        <dbReference type="EMBL" id="KAH0563293.1"/>
    </source>
</evidence>
<dbReference type="AlphaFoldDB" id="A0A9P8LFB7"/>
<dbReference type="Proteomes" id="UP000750711">
    <property type="component" value="Unassembled WGS sequence"/>
</dbReference>
<dbReference type="InterPro" id="IPR036047">
    <property type="entry name" value="F-box-like_dom_sf"/>
</dbReference>
<dbReference type="InterPro" id="IPR001810">
    <property type="entry name" value="F-box_dom"/>
</dbReference>
<evidence type="ECO:0000313" key="3">
    <source>
        <dbReference type="Proteomes" id="UP000750711"/>
    </source>
</evidence>
<dbReference type="Gene3D" id="1.20.1280.50">
    <property type="match status" value="1"/>
</dbReference>
<protein>
    <recommendedName>
        <fullName evidence="1">F-box domain-containing protein</fullName>
    </recommendedName>
</protein>
<keyword evidence="3" id="KW-1185">Reference proteome</keyword>
<reference evidence="2" key="1">
    <citation type="submission" date="2021-03" db="EMBL/GenBank/DDBJ databases">
        <title>Comparative genomics and phylogenomic investigation of the class Geoglossomycetes provide insights into ecological specialization and systematics.</title>
        <authorList>
            <person name="Melie T."/>
            <person name="Pirro S."/>
            <person name="Miller A.N."/>
            <person name="Quandt A."/>
        </authorList>
    </citation>
    <scope>NUCLEOTIDE SEQUENCE</scope>
    <source>
        <strain evidence="2">CAQ_001_2017</strain>
    </source>
</reference>
<dbReference type="EMBL" id="JAGHQM010000223">
    <property type="protein sequence ID" value="KAH0563293.1"/>
    <property type="molecule type" value="Genomic_DNA"/>
</dbReference>
<dbReference type="SUPFAM" id="SSF81383">
    <property type="entry name" value="F-box domain"/>
    <property type="match status" value="1"/>
</dbReference>
<feature type="non-terminal residue" evidence="2">
    <location>
        <position position="67"/>
    </location>
</feature>
<gene>
    <name evidence="2" type="ORF">GP486_002133</name>
</gene>